<reference evidence="2 3" key="1">
    <citation type="journal article" date="2019" name="Emerg. Microbes Infect.">
        <title>Comprehensive subspecies identification of 175 nontuberculous mycobacteria species based on 7547 genomic profiles.</title>
        <authorList>
            <person name="Matsumoto Y."/>
            <person name="Kinjo T."/>
            <person name="Motooka D."/>
            <person name="Nabeya D."/>
            <person name="Jung N."/>
            <person name="Uechi K."/>
            <person name="Horii T."/>
            <person name="Iida T."/>
            <person name="Fujita J."/>
            <person name="Nakamura S."/>
        </authorList>
    </citation>
    <scope>NUCLEOTIDE SEQUENCE [LARGE SCALE GENOMIC DNA]</scope>
    <source>
        <strain evidence="2 3">JCM 12404</strain>
    </source>
</reference>
<sequence>MRSITEHDVPCFCGRAFILCGKRCPQLIEDQMTEESSARARPLIAFITGADAPQIEPAPISRTWMSTMSETRMGWPNRCLPMLMANQSGWELRNPCAFTATWFGPDNDVDVLITPDNRDPDQFLPLSHFGNGILTWRLPLLFRTPPGYNLLVRGPANYPKDAACPLEGVVETDWASASFSMSWKLTRKLMPVRFEVDEPICMIVPQRRAELEEFAPEFRHIESDQDLQRKHEVFLRSRDAAKQIEQVARVAAGEQVEWQGHYTRGEHADGEAGIAEHQTRRHLHSFGWPQSDKPSPDQSLVGADGIELPAAGA</sequence>
<name>A0A7I7KTX0_9MYCO</name>
<evidence type="ECO:0000256" key="1">
    <source>
        <dbReference type="SAM" id="MobiDB-lite"/>
    </source>
</evidence>
<dbReference type="AlphaFoldDB" id="A0A7I7KTX0"/>
<evidence type="ECO:0000313" key="3">
    <source>
        <dbReference type="Proteomes" id="UP000465866"/>
    </source>
</evidence>
<evidence type="ECO:0000313" key="2">
    <source>
        <dbReference type="EMBL" id="BBX45257.1"/>
    </source>
</evidence>
<dbReference type="EMBL" id="AP022569">
    <property type="protein sequence ID" value="BBX45257.1"/>
    <property type="molecule type" value="Genomic_DNA"/>
</dbReference>
<proteinExistence type="predicted"/>
<dbReference type="KEGG" id="mcoo:MCOO_12720"/>
<accession>A0A7I7KTX0</accession>
<organism evidence="2 3">
    <name type="scientific">Mycobacterium cookii</name>
    <dbReference type="NCBI Taxonomy" id="1775"/>
    <lineage>
        <taxon>Bacteria</taxon>
        <taxon>Bacillati</taxon>
        <taxon>Actinomycetota</taxon>
        <taxon>Actinomycetes</taxon>
        <taxon>Mycobacteriales</taxon>
        <taxon>Mycobacteriaceae</taxon>
        <taxon>Mycobacterium</taxon>
    </lineage>
</organism>
<dbReference type="Proteomes" id="UP000465866">
    <property type="component" value="Chromosome"/>
</dbReference>
<dbReference type="Pfam" id="PF19541">
    <property type="entry name" value="DUF6065"/>
    <property type="match status" value="1"/>
</dbReference>
<dbReference type="InterPro" id="IPR045709">
    <property type="entry name" value="DUF6065"/>
</dbReference>
<gene>
    <name evidence="2" type="ORF">MCOO_12720</name>
</gene>
<keyword evidence="3" id="KW-1185">Reference proteome</keyword>
<feature type="region of interest" description="Disordered" evidence="1">
    <location>
        <begin position="285"/>
        <end position="313"/>
    </location>
</feature>
<protein>
    <submittedName>
        <fullName evidence="2">Uncharacterized protein</fullName>
    </submittedName>
</protein>